<keyword evidence="1" id="KW-0175">Coiled coil</keyword>
<feature type="region of interest" description="Disordered" evidence="2">
    <location>
        <begin position="116"/>
        <end position="184"/>
    </location>
</feature>
<dbReference type="PROSITE" id="PS50096">
    <property type="entry name" value="IQ"/>
    <property type="match status" value="1"/>
</dbReference>
<dbReference type="InterPro" id="IPR053233">
    <property type="entry name" value="ABRA-related"/>
</dbReference>
<feature type="region of interest" description="Disordered" evidence="2">
    <location>
        <begin position="334"/>
        <end position="428"/>
    </location>
</feature>
<dbReference type="SMART" id="SM00228">
    <property type="entry name" value="PDZ"/>
    <property type="match status" value="1"/>
</dbReference>
<keyword evidence="6" id="KW-1185">Reference proteome</keyword>
<dbReference type="SUPFAM" id="SSF51045">
    <property type="entry name" value="WW domain"/>
    <property type="match status" value="1"/>
</dbReference>
<dbReference type="SUPFAM" id="SSF50156">
    <property type="entry name" value="PDZ domain-like"/>
    <property type="match status" value="1"/>
</dbReference>
<feature type="compositionally biased region" description="Basic and acidic residues" evidence="2">
    <location>
        <begin position="119"/>
        <end position="130"/>
    </location>
</feature>
<feature type="region of interest" description="Disordered" evidence="2">
    <location>
        <begin position="726"/>
        <end position="828"/>
    </location>
</feature>
<feature type="domain" description="PDZ" evidence="4">
    <location>
        <begin position="255"/>
        <end position="335"/>
    </location>
</feature>
<feature type="region of interest" description="Disordered" evidence="2">
    <location>
        <begin position="1428"/>
        <end position="1463"/>
    </location>
</feature>
<feature type="coiled-coil region" evidence="1">
    <location>
        <begin position="214"/>
        <end position="244"/>
    </location>
</feature>
<evidence type="ECO:0000256" key="2">
    <source>
        <dbReference type="SAM" id="MobiDB-lite"/>
    </source>
</evidence>
<dbReference type="Gene3D" id="2.30.42.10">
    <property type="match status" value="1"/>
</dbReference>
<accession>A0AB34J2T2</accession>
<protein>
    <recommendedName>
        <fullName evidence="7">WW domain-containing protein</fullName>
    </recommendedName>
</protein>
<evidence type="ECO:0000313" key="5">
    <source>
        <dbReference type="EMBL" id="KAL1511677.1"/>
    </source>
</evidence>
<feature type="region of interest" description="Disordered" evidence="2">
    <location>
        <begin position="1325"/>
        <end position="1395"/>
    </location>
</feature>
<feature type="domain" description="WW" evidence="3">
    <location>
        <begin position="49"/>
        <end position="82"/>
    </location>
</feature>
<dbReference type="Proteomes" id="UP001515480">
    <property type="component" value="Unassembled WGS sequence"/>
</dbReference>
<dbReference type="Gene3D" id="3.30.1470.10">
    <property type="entry name" value="Photosystem I PsaD, reaction center subunit II"/>
    <property type="match status" value="1"/>
</dbReference>
<feature type="region of interest" description="Disordered" evidence="2">
    <location>
        <begin position="533"/>
        <end position="574"/>
    </location>
</feature>
<dbReference type="InterPro" id="IPR001202">
    <property type="entry name" value="WW_dom"/>
</dbReference>
<dbReference type="CDD" id="cd00201">
    <property type="entry name" value="WW"/>
    <property type="match status" value="1"/>
</dbReference>
<feature type="compositionally biased region" description="Polar residues" evidence="2">
    <location>
        <begin position="143"/>
        <end position="160"/>
    </location>
</feature>
<evidence type="ECO:0008006" key="7">
    <source>
        <dbReference type="Google" id="ProtNLM"/>
    </source>
</evidence>
<dbReference type="PROSITE" id="PS50106">
    <property type="entry name" value="PDZ"/>
    <property type="match status" value="1"/>
</dbReference>
<reference evidence="5 6" key="1">
    <citation type="journal article" date="2024" name="Science">
        <title>Giant polyketide synthase enzymes in the biosynthesis of giant marine polyether toxins.</title>
        <authorList>
            <person name="Fallon T.R."/>
            <person name="Shende V.V."/>
            <person name="Wierzbicki I.H."/>
            <person name="Pendleton A.L."/>
            <person name="Watervoot N.F."/>
            <person name="Auber R.P."/>
            <person name="Gonzalez D.J."/>
            <person name="Wisecaver J.H."/>
            <person name="Moore B.S."/>
        </authorList>
    </citation>
    <scope>NUCLEOTIDE SEQUENCE [LARGE SCALE GENOMIC DNA]</scope>
    <source>
        <strain evidence="5 6">12B1</strain>
    </source>
</reference>
<feature type="compositionally biased region" description="Basic and acidic residues" evidence="2">
    <location>
        <begin position="1327"/>
        <end position="1336"/>
    </location>
</feature>
<gene>
    <name evidence="5" type="ORF">AB1Y20_004967</name>
</gene>
<dbReference type="InterPro" id="IPR036034">
    <property type="entry name" value="PDZ_sf"/>
</dbReference>
<dbReference type="InterPro" id="IPR041489">
    <property type="entry name" value="PDZ_6"/>
</dbReference>
<dbReference type="SMART" id="SM00456">
    <property type="entry name" value="WW"/>
    <property type="match status" value="1"/>
</dbReference>
<proteinExistence type="predicted"/>
<evidence type="ECO:0000259" key="3">
    <source>
        <dbReference type="PROSITE" id="PS50020"/>
    </source>
</evidence>
<feature type="compositionally biased region" description="Basic and acidic residues" evidence="2">
    <location>
        <begin position="758"/>
        <end position="771"/>
    </location>
</feature>
<feature type="compositionally biased region" description="Basic and acidic residues" evidence="2">
    <location>
        <begin position="791"/>
        <end position="809"/>
    </location>
</feature>
<dbReference type="PANTHER" id="PTHR21715">
    <property type="entry name" value="RH04127P"/>
    <property type="match status" value="1"/>
</dbReference>
<dbReference type="PANTHER" id="PTHR21715:SF0">
    <property type="entry name" value="RH04127P"/>
    <property type="match status" value="1"/>
</dbReference>
<dbReference type="InterPro" id="IPR001478">
    <property type="entry name" value="PDZ"/>
</dbReference>
<dbReference type="EMBL" id="JBGBPQ010000013">
    <property type="protein sequence ID" value="KAL1511677.1"/>
    <property type="molecule type" value="Genomic_DNA"/>
</dbReference>
<organism evidence="5 6">
    <name type="scientific">Prymnesium parvum</name>
    <name type="common">Toxic golden alga</name>
    <dbReference type="NCBI Taxonomy" id="97485"/>
    <lineage>
        <taxon>Eukaryota</taxon>
        <taxon>Haptista</taxon>
        <taxon>Haptophyta</taxon>
        <taxon>Prymnesiophyceae</taxon>
        <taxon>Prymnesiales</taxon>
        <taxon>Prymnesiaceae</taxon>
        <taxon>Prymnesium</taxon>
    </lineage>
</organism>
<dbReference type="Pfam" id="PF00397">
    <property type="entry name" value="WW"/>
    <property type="match status" value="1"/>
</dbReference>
<evidence type="ECO:0000259" key="4">
    <source>
        <dbReference type="PROSITE" id="PS50106"/>
    </source>
</evidence>
<feature type="compositionally biased region" description="Pro residues" evidence="2">
    <location>
        <begin position="417"/>
        <end position="428"/>
    </location>
</feature>
<dbReference type="InterPro" id="IPR036020">
    <property type="entry name" value="WW_dom_sf"/>
</dbReference>
<feature type="compositionally biased region" description="Gly residues" evidence="2">
    <location>
        <begin position="741"/>
        <end position="757"/>
    </location>
</feature>
<evidence type="ECO:0000313" key="6">
    <source>
        <dbReference type="Proteomes" id="UP001515480"/>
    </source>
</evidence>
<name>A0AB34J2T2_PRYPA</name>
<evidence type="ECO:0000256" key="1">
    <source>
        <dbReference type="SAM" id="Coils"/>
    </source>
</evidence>
<dbReference type="Pfam" id="PF17820">
    <property type="entry name" value="PDZ_6"/>
    <property type="match status" value="1"/>
</dbReference>
<comment type="caution">
    <text evidence="5">The sequence shown here is derived from an EMBL/GenBank/DDBJ whole genome shotgun (WGS) entry which is preliminary data.</text>
</comment>
<dbReference type="PROSITE" id="PS50020">
    <property type="entry name" value="WW_DOMAIN_2"/>
    <property type="match status" value="1"/>
</dbReference>
<sequence>MANEATLGEAWHEGYEPTDAQVEEYGKWLGMTLPGDEELLWIARQGLTAPLPSHWKACIHPQDGVYYFNFRTGESAWDHPLDAAYRELLAQEKRNLRRRAEAEAAGVGVEAPPLLVRVPSDDSTHTRTGGERAPLSNAARPSLLSNRGTAPLSNRGTAPLSNRGAAGLSNEGGARISSGKKPPLSSEAVEAAVVRAAQLDAVARQAAAREAEVREALLRAVAEREEAAREAAREAAKRAGVEEKAGGARGKAVYVAVLQRPLPEEGVGLAVSVEAGGVRVLSVDEGSPADRANLQEGDELLSANGVPLTRHNLADLLQPWDAAVSSVELRVRRLEAPPSPRPTSQPDCSSAKHTEPPHQQKAAPPALLSAEHEEKAPSSDPSPLVEPHPPSPKKEPAHVEACTPFPLSGSRPSHLIEPPPPSPWNGSRPPPHVEWSVALTPSHGAHSLNAALIAREMRGEPSTRAAALNARLVAEAMSDASDRPPSRALTPAALNARLVAEEMGALRLSPSSCYHHSSSDHAPAEHRYFTSEHHHVTPAHHRLAPEHPHLPSYPQHSSSGHDRLPSHHAHLPSTQLPSDELHLWRDGQLSPHPSSDHRALPLDHRLLPYHMREAEAIAVATSAIQQAVWARVQHDAAEAMEELSRLRAREEWERQQAVAARRAVAWREQARGSSRRREAAAGRLQAVARGGAVRRRAAAARRRRLADVVRRLEGCAALDEARAKLRAREEGGRGAEAAGGAANGGGGGGDTMWGEGGQRGEDEARGGKEGKGGAGEARGGGEGEEGAGEPRGGEKEKGEDEKGEEEATGREVGGGEMASVEEEMRVKESEAMGWVEARDGEAKAGGEVSGVNVARNGGGGVHEWQGEERAAAGLVEAAASPRAEAREDSRRILEWWRASVREQAAALAEGKAERWRLRHSRPRALRRAWTRWHAQSLTPSSDRHAARQRMQLAFRLLRAAPPLPTALPSTSRLRHALRQWTRLLSSPQPRPTLRLRLRLAFAAWASRWAAAATASAHASHTAAVLRPLPFLRAWRRWSSAAAAAARLARLAGQSLPLRARALHRWAAAAAAASAASSAFASASAFAFAARWRQWRATAAPLATPTAAPLRPLPSLRAWRRWASAAASAARLARLSDSSLPRLSRALHRWASAASSAAFSASASAAFSASASAFAFAARWRQWRAFAAARAAAAPLGWRAATGRRRAALRVWAAAAAAAAAARRGDAAAAAARASRGVRAWRVWAAARTERRRRVVRLRLEWGVRSWRQAAALQKSLDAWSEDLASPRGRGCLPRGYPYSPRGYDHASPRSYDVYSLRGYTAYSPRDASPRGYDHTSPRGYVHASSRRNDHASRETYSLSPHSGSVRLAPHRGCAPSEQLVNSSAGRHVRSPSPASQLLVQGRDLNQRKPAHSKSISVWRATSVRERALSEQSHARRKRAAQQYAECQAENARQEERRRQRIAARSWHPTDGACLLFDRIR</sequence>